<comment type="caution">
    <text evidence="1">The sequence shown here is derived from an EMBL/GenBank/DDBJ whole genome shotgun (WGS) entry which is preliminary data.</text>
</comment>
<gene>
    <name evidence="1" type="ORF">NCTC11685_03993</name>
</gene>
<dbReference type="AlphaFoldDB" id="A0A7H4PEC3"/>
<reference evidence="1 2" key="1">
    <citation type="submission" date="2018-06" db="EMBL/GenBank/DDBJ databases">
        <authorList>
            <consortium name="Pathogen Informatics"/>
            <person name="Doyle S."/>
        </authorList>
    </citation>
    <scope>NUCLEOTIDE SEQUENCE [LARGE SCALE GENOMIC DNA]</scope>
    <source>
        <strain evidence="1 2">NCTC11685</strain>
    </source>
</reference>
<name>A0A7H4PEC3_9ENTR</name>
<organism evidence="1 2">
    <name type="scientific">Klebsiella michiganensis</name>
    <dbReference type="NCBI Taxonomy" id="1134687"/>
    <lineage>
        <taxon>Bacteria</taxon>
        <taxon>Pseudomonadati</taxon>
        <taxon>Pseudomonadota</taxon>
        <taxon>Gammaproteobacteria</taxon>
        <taxon>Enterobacterales</taxon>
        <taxon>Enterobacteriaceae</taxon>
        <taxon>Klebsiella/Raoultella group</taxon>
        <taxon>Klebsiella</taxon>
    </lineage>
</organism>
<evidence type="ECO:0000313" key="1">
    <source>
        <dbReference type="EMBL" id="STW66250.1"/>
    </source>
</evidence>
<proteinExistence type="predicted"/>
<dbReference type="Proteomes" id="UP000254863">
    <property type="component" value="Unassembled WGS sequence"/>
</dbReference>
<protein>
    <submittedName>
        <fullName evidence="1">Uncharacterized protein</fullName>
    </submittedName>
</protein>
<accession>A0A7H4PEC3</accession>
<dbReference type="EMBL" id="UGMS01000002">
    <property type="protein sequence ID" value="STW66250.1"/>
    <property type="molecule type" value="Genomic_DNA"/>
</dbReference>
<sequence length="68" mass="7350">MPMLSIRMALFADLLQTAANFPFQAIEIPAVEAIHLLQAIGKTVNFTQRQRLLTGLITGEHHPPAGGA</sequence>
<evidence type="ECO:0000313" key="2">
    <source>
        <dbReference type="Proteomes" id="UP000254863"/>
    </source>
</evidence>